<dbReference type="Proteomes" id="UP001652620">
    <property type="component" value="Chromosome 5"/>
</dbReference>
<feature type="domain" description="Sulfotransferase" evidence="3">
    <location>
        <begin position="77"/>
        <end position="330"/>
    </location>
</feature>
<comment type="similarity">
    <text evidence="1">Belongs to the sulfotransferase 1 family.</text>
</comment>
<dbReference type="SUPFAM" id="SSF52540">
    <property type="entry name" value="P-loop containing nucleoside triphosphate hydrolases"/>
    <property type="match status" value="1"/>
</dbReference>
<protein>
    <submittedName>
        <fullName evidence="5">Sulfotransferase 1 family member D1 isoform X2</fullName>
    </submittedName>
</protein>
<dbReference type="Pfam" id="PF00685">
    <property type="entry name" value="Sulfotransfer_1"/>
    <property type="match status" value="1"/>
</dbReference>
<dbReference type="Gene3D" id="3.40.50.300">
    <property type="entry name" value="P-loop containing nucleotide triphosphate hydrolases"/>
    <property type="match status" value="1"/>
</dbReference>
<keyword evidence="4" id="KW-1185">Reference proteome</keyword>
<sequence>MLLGNRFHIFQIMLHIAPNKTIPDDPISGTKRREVIRVSTDGDCVPLKWNWAATWFTAPPKFKDFFKRIYEFEVRNDDVFIVTFPKCGTTWMQEAAWLLLNNLDYEEASRAHLLKRSVYMDISMLYDPRYEDSVKLAEQLKSPRCIKSHLPPHLLPRQIWQKKVKLIYCARNPKDVLISFSHFIRGKGAYQGNEEDFLNDFLNANLTYTPFWPHVFTMWQMRTEPNVFFVTFEEMKRNLRGVLERLNVFLEKPALTEEQLEKLLKHLSFENMKANHQTNPTEIIKGSGQRTVATDFEFMRRGIVGSYKDELSERNQRRINDWSEQFLSQFNVSETDIFGET</sequence>
<dbReference type="PANTHER" id="PTHR11783">
    <property type="entry name" value="SULFOTRANSFERASE SULT"/>
    <property type="match status" value="1"/>
</dbReference>
<accession>A0ABM3K1D0</accession>
<evidence type="ECO:0000313" key="4">
    <source>
        <dbReference type="Proteomes" id="UP001652620"/>
    </source>
</evidence>
<name>A0ABM3K1D0_BACDO</name>
<evidence type="ECO:0000256" key="2">
    <source>
        <dbReference type="ARBA" id="ARBA00022679"/>
    </source>
</evidence>
<reference evidence="5" key="1">
    <citation type="submission" date="2025-08" db="UniProtKB">
        <authorList>
            <consortium name="RefSeq"/>
        </authorList>
    </citation>
    <scope>IDENTIFICATION</scope>
    <source>
        <tissue evidence="5">Adult</tissue>
    </source>
</reference>
<evidence type="ECO:0000313" key="5">
    <source>
        <dbReference type="RefSeq" id="XP_049315270.1"/>
    </source>
</evidence>
<dbReference type="GeneID" id="105223972"/>
<proteinExistence type="inferred from homology"/>
<evidence type="ECO:0000256" key="1">
    <source>
        <dbReference type="ARBA" id="ARBA00005771"/>
    </source>
</evidence>
<keyword evidence="2" id="KW-0808">Transferase</keyword>
<dbReference type="InterPro" id="IPR000863">
    <property type="entry name" value="Sulfotransferase_dom"/>
</dbReference>
<organism evidence="4 5">
    <name type="scientific">Bactrocera dorsalis</name>
    <name type="common">Oriental fruit fly</name>
    <name type="synonym">Dacus dorsalis</name>
    <dbReference type="NCBI Taxonomy" id="27457"/>
    <lineage>
        <taxon>Eukaryota</taxon>
        <taxon>Metazoa</taxon>
        <taxon>Ecdysozoa</taxon>
        <taxon>Arthropoda</taxon>
        <taxon>Hexapoda</taxon>
        <taxon>Insecta</taxon>
        <taxon>Pterygota</taxon>
        <taxon>Neoptera</taxon>
        <taxon>Endopterygota</taxon>
        <taxon>Diptera</taxon>
        <taxon>Brachycera</taxon>
        <taxon>Muscomorpha</taxon>
        <taxon>Tephritoidea</taxon>
        <taxon>Tephritidae</taxon>
        <taxon>Bactrocera</taxon>
        <taxon>Bactrocera</taxon>
    </lineage>
</organism>
<dbReference type="RefSeq" id="XP_049315270.1">
    <property type="nucleotide sequence ID" value="XM_049459313.1"/>
</dbReference>
<evidence type="ECO:0000259" key="3">
    <source>
        <dbReference type="Pfam" id="PF00685"/>
    </source>
</evidence>
<gene>
    <name evidence="5" type="primary">LOC105223972</name>
</gene>
<dbReference type="InterPro" id="IPR027417">
    <property type="entry name" value="P-loop_NTPase"/>
</dbReference>